<organism evidence="2 3">
    <name type="scientific">Phytoactinopolyspora halotolerans</name>
    <dbReference type="NCBI Taxonomy" id="1981512"/>
    <lineage>
        <taxon>Bacteria</taxon>
        <taxon>Bacillati</taxon>
        <taxon>Actinomycetota</taxon>
        <taxon>Actinomycetes</taxon>
        <taxon>Jiangellales</taxon>
        <taxon>Jiangellaceae</taxon>
        <taxon>Phytoactinopolyspora</taxon>
    </lineage>
</organism>
<dbReference type="Proteomes" id="UP000475214">
    <property type="component" value="Unassembled WGS sequence"/>
</dbReference>
<name>A0A6L9SC47_9ACTN</name>
<accession>A0A6L9SC47</accession>
<gene>
    <name evidence="2" type="ORF">G1H10_21025</name>
</gene>
<evidence type="ECO:0000313" key="2">
    <source>
        <dbReference type="EMBL" id="NEE02653.1"/>
    </source>
</evidence>
<sequence length="142" mass="15203">MSGLLFVACSVLSFILAIAGWDGPNQAEPEVTIALVGFAFADLADPTTNLDYTIVTTMIVAGTTLLLAVLQMVRLPFARFVLAIIGTLLSIYYVFALIDALTSDFPMEDFIALVIVALVLWVAATVVVVLPATANAMNQHKR</sequence>
<keyword evidence="3" id="KW-1185">Reference proteome</keyword>
<protein>
    <submittedName>
        <fullName evidence="2">Uncharacterized protein</fullName>
    </submittedName>
</protein>
<keyword evidence="1" id="KW-0812">Transmembrane</keyword>
<comment type="caution">
    <text evidence="2">The sequence shown here is derived from an EMBL/GenBank/DDBJ whole genome shotgun (WGS) entry which is preliminary data.</text>
</comment>
<reference evidence="2 3" key="1">
    <citation type="submission" date="2020-02" db="EMBL/GenBank/DDBJ databases">
        <authorList>
            <person name="Li X.-J."/>
            <person name="Han X.-M."/>
        </authorList>
    </citation>
    <scope>NUCLEOTIDE SEQUENCE [LARGE SCALE GENOMIC DNA]</scope>
    <source>
        <strain evidence="2 3">CCTCC AB 2017055</strain>
    </source>
</reference>
<evidence type="ECO:0000313" key="3">
    <source>
        <dbReference type="Proteomes" id="UP000475214"/>
    </source>
</evidence>
<evidence type="ECO:0000256" key="1">
    <source>
        <dbReference type="SAM" id="Phobius"/>
    </source>
</evidence>
<dbReference type="RefSeq" id="WP_163741427.1">
    <property type="nucleotide sequence ID" value="NZ_JAAGOA010000016.1"/>
</dbReference>
<keyword evidence="1" id="KW-1133">Transmembrane helix</keyword>
<dbReference type="EMBL" id="JAAGOA010000016">
    <property type="protein sequence ID" value="NEE02653.1"/>
    <property type="molecule type" value="Genomic_DNA"/>
</dbReference>
<feature type="transmembrane region" description="Helical" evidence="1">
    <location>
        <begin position="77"/>
        <end position="98"/>
    </location>
</feature>
<feature type="transmembrane region" description="Helical" evidence="1">
    <location>
        <begin position="52"/>
        <end position="70"/>
    </location>
</feature>
<keyword evidence="1" id="KW-0472">Membrane</keyword>
<feature type="transmembrane region" description="Helical" evidence="1">
    <location>
        <begin position="110"/>
        <end position="132"/>
    </location>
</feature>
<dbReference type="AlphaFoldDB" id="A0A6L9SC47"/>
<proteinExistence type="predicted"/>